<gene>
    <name evidence="2" type="ORF">BFL36_03340</name>
</gene>
<dbReference type="SUPFAM" id="SSF55729">
    <property type="entry name" value="Acyl-CoA N-acyltransferases (Nat)"/>
    <property type="match status" value="1"/>
</dbReference>
<proteinExistence type="predicted"/>
<dbReference type="Pfam" id="PF13527">
    <property type="entry name" value="Acetyltransf_9"/>
    <property type="match status" value="1"/>
</dbReference>
<dbReference type="EMBL" id="MDJY01000021">
    <property type="protein sequence ID" value="OUE26816.1"/>
    <property type="molecule type" value="Genomic_DNA"/>
</dbReference>
<dbReference type="PANTHER" id="PTHR37817">
    <property type="entry name" value="N-ACETYLTRANSFERASE EIS"/>
    <property type="match status" value="1"/>
</dbReference>
<dbReference type="GO" id="GO:0030649">
    <property type="term" value="P:aminoglycoside antibiotic catabolic process"/>
    <property type="evidence" value="ECO:0007669"/>
    <property type="project" value="TreeGrafter"/>
</dbReference>
<protein>
    <submittedName>
        <fullName evidence="2">Acetyltransferase (GNAT) family protein</fullName>
    </submittedName>
</protein>
<evidence type="ECO:0000313" key="3">
    <source>
        <dbReference type="Proteomes" id="UP000195011"/>
    </source>
</evidence>
<dbReference type="Proteomes" id="UP000195011">
    <property type="component" value="Unassembled WGS sequence"/>
</dbReference>
<dbReference type="PROSITE" id="PS51186">
    <property type="entry name" value="GNAT"/>
    <property type="match status" value="1"/>
</dbReference>
<name>A0A251YRE6_9MICO</name>
<organism evidence="2 3">
    <name type="scientific">Clavibacter michiganensis</name>
    <dbReference type="NCBI Taxonomy" id="28447"/>
    <lineage>
        <taxon>Bacteria</taxon>
        <taxon>Bacillati</taxon>
        <taxon>Actinomycetota</taxon>
        <taxon>Actinomycetes</taxon>
        <taxon>Micrococcales</taxon>
        <taxon>Microbacteriaceae</taxon>
        <taxon>Clavibacter</taxon>
    </lineage>
</organism>
<dbReference type="InterPro" id="IPR000182">
    <property type="entry name" value="GNAT_dom"/>
</dbReference>
<dbReference type="GO" id="GO:0034069">
    <property type="term" value="F:aminoglycoside N-acetyltransferase activity"/>
    <property type="evidence" value="ECO:0007669"/>
    <property type="project" value="TreeGrafter"/>
</dbReference>
<sequence length="173" mass="18251">MITELHATDELSPEDRARTAALTDLAFGPAPADPAMAWAAADETAIARAPDGRVAAMVGIVHRDGTLDGRPVRLAGIGGVATLPGLRRRGYGRAALDRALAAVDARGPDLTVLICDPSMQDHYARVGFRLFAGTTWMEQHGARVVLDLEPTMIRPGRLPAPVDGDLDLGGAPW</sequence>
<dbReference type="InterPro" id="IPR051554">
    <property type="entry name" value="Acetyltransferase_Eis"/>
</dbReference>
<feature type="domain" description="N-acetyltransferase" evidence="1">
    <location>
        <begin position="6"/>
        <end position="149"/>
    </location>
</feature>
<reference evidence="2 3" key="1">
    <citation type="submission" date="2016-08" db="EMBL/GenBank/DDBJ databases">
        <title>Genome sequence of Clavibacter michiganensis spp strain CFBP8017.</title>
        <authorList>
            <person name="Thapa S.P."/>
            <person name="Coaker G."/>
            <person name="Jacques M.-A."/>
        </authorList>
    </citation>
    <scope>NUCLEOTIDE SEQUENCE [LARGE SCALE GENOMIC DNA]</scope>
    <source>
        <strain evidence="2">CFBP8017</strain>
    </source>
</reference>
<dbReference type="PANTHER" id="PTHR37817:SF1">
    <property type="entry name" value="N-ACETYLTRANSFERASE EIS"/>
    <property type="match status" value="1"/>
</dbReference>
<keyword evidence="2" id="KW-0808">Transferase</keyword>
<dbReference type="RefSeq" id="WP_190318635.1">
    <property type="nucleotide sequence ID" value="NZ_MDJY01000021.1"/>
</dbReference>
<evidence type="ECO:0000259" key="1">
    <source>
        <dbReference type="PROSITE" id="PS51186"/>
    </source>
</evidence>
<dbReference type="AlphaFoldDB" id="A0A251YRE6"/>
<accession>A0A251YRE6</accession>
<comment type="caution">
    <text evidence="2">The sequence shown here is derived from an EMBL/GenBank/DDBJ whole genome shotgun (WGS) entry which is preliminary data.</text>
</comment>
<dbReference type="Gene3D" id="3.40.630.30">
    <property type="match status" value="1"/>
</dbReference>
<dbReference type="InterPro" id="IPR016181">
    <property type="entry name" value="Acyl_CoA_acyltransferase"/>
</dbReference>
<evidence type="ECO:0000313" key="2">
    <source>
        <dbReference type="EMBL" id="OUE26816.1"/>
    </source>
</evidence>